<evidence type="ECO:0008006" key="4">
    <source>
        <dbReference type="Google" id="ProtNLM"/>
    </source>
</evidence>
<reference evidence="2 3" key="1">
    <citation type="submission" date="2019-07" db="EMBL/GenBank/DDBJ databases">
        <authorList>
            <person name="Brisse S."/>
            <person name="Rodrigues C."/>
            <person name="Thorpe H."/>
        </authorList>
    </citation>
    <scope>NUCLEOTIDE SEQUENCE [LARGE SCALE GENOMIC DNA]</scope>
    <source>
        <strain evidence="2">SB6411</strain>
    </source>
</reference>
<feature type="chain" id="PRO_5045071860" description="CpmJ protein" evidence="1">
    <location>
        <begin position="20"/>
        <end position="180"/>
    </location>
</feature>
<keyword evidence="3" id="KW-1185">Reference proteome</keyword>
<sequence>MRRFVILLATILVSHPAVCGNETRINLKEGVNSIDLNNDGITDNVFMAIYDNNTSHPSQTLTVFVNQGKNWFILPVPDDDGFTWADFRLSASALKISGFELHRYKSHVYLVRALKYAGETGSEDISDVSRVKFLRYRLAENRTDPGTSVYDWNAAGSFVTEKKYNDVDEAFQSLSMEAFR</sequence>
<evidence type="ECO:0000256" key="1">
    <source>
        <dbReference type="SAM" id="SignalP"/>
    </source>
</evidence>
<accession>A0ABY6VCF7</accession>
<protein>
    <recommendedName>
        <fullName evidence="4">CpmJ protein</fullName>
    </recommendedName>
</protein>
<dbReference type="EMBL" id="CABGGS010000016">
    <property type="protein sequence ID" value="VUS52292.1"/>
    <property type="molecule type" value="Genomic_DNA"/>
</dbReference>
<evidence type="ECO:0000313" key="2">
    <source>
        <dbReference type="EMBL" id="VUS52292.1"/>
    </source>
</evidence>
<dbReference type="RefSeq" id="WP_142981852.1">
    <property type="nucleotide sequence ID" value="NZ_CABGGS010000016.1"/>
</dbReference>
<comment type="caution">
    <text evidence="2">The sequence shown here is derived from an EMBL/GenBank/DDBJ whole genome shotgun (WGS) entry which is preliminary data.</text>
</comment>
<organism evidence="2 3">
    <name type="scientific">Klebsiella spallanzanii</name>
    <dbReference type="NCBI Taxonomy" id="2587528"/>
    <lineage>
        <taxon>Bacteria</taxon>
        <taxon>Pseudomonadati</taxon>
        <taxon>Pseudomonadota</taxon>
        <taxon>Gammaproteobacteria</taxon>
        <taxon>Enterobacterales</taxon>
        <taxon>Enterobacteriaceae</taxon>
        <taxon>Klebsiella/Raoultella group</taxon>
        <taxon>Klebsiella</taxon>
    </lineage>
</organism>
<feature type="signal peptide" evidence="1">
    <location>
        <begin position="1"/>
        <end position="19"/>
    </location>
</feature>
<keyword evidence="1" id="KW-0732">Signal</keyword>
<name>A0ABY6VCF7_9ENTR</name>
<evidence type="ECO:0000313" key="3">
    <source>
        <dbReference type="Proteomes" id="UP000317652"/>
    </source>
</evidence>
<dbReference type="Pfam" id="PF21955">
    <property type="entry name" value="CarG-like"/>
    <property type="match status" value="1"/>
</dbReference>
<proteinExistence type="predicted"/>
<dbReference type="InterPro" id="IPR054139">
    <property type="entry name" value="CarG-like"/>
</dbReference>
<gene>
    <name evidence="2" type="ORF">SB6411_05843</name>
</gene>
<dbReference type="Proteomes" id="UP000317652">
    <property type="component" value="Unassembled WGS sequence"/>
</dbReference>